<feature type="signal peptide" evidence="1">
    <location>
        <begin position="1"/>
        <end position="20"/>
    </location>
</feature>
<keyword evidence="1" id="KW-0732">Signal</keyword>
<comment type="caution">
    <text evidence="2">The sequence shown here is derived from an EMBL/GenBank/DDBJ whole genome shotgun (WGS) entry which is preliminary data.</text>
</comment>
<dbReference type="EMBL" id="JAPFFJ010000008">
    <property type="protein sequence ID" value="KAJ6421773.1"/>
    <property type="molecule type" value="Genomic_DNA"/>
</dbReference>
<keyword evidence="3" id="KW-1185">Reference proteome</keyword>
<dbReference type="PANTHER" id="PTHR46975">
    <property type="entry name" value="PROTEIN SWEETIE"/>
    <property type="match status" value="1"/>
</dbReference>
<evidence type="ECO:0000256" key="1">
    <source>
        <dbReference type="SAM" id="SignalP"/>
    </source>
</evidence>
<dbReference type="InterPro" id="IPR044218">
    <property type="entry name" value="SWEETIE"/>
</dbReference>
<sequence length="135" mass="15155">MNLLLKAIVMIFSASEDGSSQEVSDIRTSAVRLVSSLAQIPLSAVCFKDVLLSMPVSHKQQLQSVLKNLIPEDETPIRDLSIRRIPRAGKIVVELNGKTEKMWCYQSTFSETWSARLLPSRQVSSELSTQFKFNL</sequence>
<protein>
    <submittedName>
        <fullName evidence="2">Uncharacterized protein</fullName>
    </submittedName>
</protein>
<name>A0AAD6KEH2_9ROSI</name>
<gene>
    <name evidence="2" type="ORF">OIU84_029044</name>
</gene>
<organism evidence="2 3">
    <name type="scientific">Salix udensis</name>
    <dbReference type="NCBI Taxonomy" id="889485"/>
    <lineage>
        <taxon>Eukaryota</taxon>
        <taxon>Viridiplantae</taxon>
        <taxon>Streptophyta</taxon>
        <taxon>Embryophyta</taxon>
        <taxon>Tracheophyta</taxon>
        <taxon>Spermatophyta</taxon>
        <taxon>Magnoliopsida</taxon>
        <taxon>eudicotyledons</taxon>
        <taxon>Gunneridae</taxon>
        <taxon>Pentapetalae</taxon>
        <taxon>rosids</taxon>
        <taxon>fabids</taxon>
        <taxon>Malpighiales</taxon>
        <taxon>Salicaceae</taxon>
        <taxon>Saliceae</taxon>
        <taxon>Salix</taxon>
    </lineage>
</organism>
<evidence type="ECO:0000313" key="3">
    <source>
        <dbReference type="Proteomes" id="UP001162972"/>
    </source>
</evidence>
<evidence type="ECO:0000313" key="2">
    <source>
        <dbReference type="EMBL" id="KAJ6421773.1"/>
    </source>
</evidence>
<dbReference type="AlphaFoldDB" id="A0AAD6KEH2"/>
<feature type="chain" id="PRO_5042156657" evidence="1">
    <location>
        <begin position="21"/>
        <end position="135"/>
    </location>
</feature>
<dbReference type="GO" id="GO:0005975">
    <property type="term" value="P:carbohydrate metabolic process"/>
    <property type="evidence" value="ECO:0007669"/>
    <property type="project" value="InterPro"/>
</dbReference>
<reference evidence="2 3" key="1">
    <citation type="journal article" date="2023" name="Int. J. Mol. Sci.">
        <title>De Novo Assembly and Annotation of 11 Diverse Shrub Willow (Salix) Genomes Reveals Novel Gene Organization in Sex-Linked Regions.</title>
        <authorList>
            <person name="Hyden B."/>
            <person name="Feng K."/>
            <person name="Yates T.B."/>
            <person name="Jawdy S."/>
            <person name="Cereghino C."/>
            <person name="Smart L.B."/>
            <person name="Muchero W."/>
        </authorList>
    </citation>
    <scope>NUCLEOTIDE SEQUENCE [LARGE SCALE GENOMIC DNA]</scope>
    <source>
        <tissue evidence="2">Shoot tip</tissue>
    </source>
</reference>
<dbReference type="Proteomes" id="UP001162972">
    <property type="component" value="Chromosome 17"/>
</dbReference>
<accession>A0AAD6KEH2</accession>
<proteinExistence type="predicted"/>
<dbReference type="PANTHER" id="PTHR46975:SF2">
    <property type="entry name" value="PROTEIN SWEETIE"/>
    <property type="match status" value="1"/>
</dbReference>